<keyword evidence="4" id="KW-1185">Reference proteome</keyword>
<feature type="transmembrane region" description="Helical" evidence="2">
    <location>
        <begin position="107"/>
        <end position="128"/>
    </location>
</feature>
<dbReference type="PANTHER" id="PTHR23128:SF132">
    <property type="entry name" value="SERPENTINE RECEPTOR, CLASS E (EPSILON)-RELATED"/>
    <property type="match status" value="1"/>
</dbReference>
<feature type="non-terminal residue" evidence="3">
    <location>
        <position position="1"/>
    </location>
</feature>
<evidence type="ECO:0000256" key="2">
    <source>
        <dbReference type="SAM" id="Phobius"/>
    </source>
</evidence>
<dbReference type="AlphaFoldDB" id="A0AAV5W240"/>
<sequence length="169" mass="19472">IAVYGDEADLHPGFSTFLYYLLTFIDFALMLYNNLLVALVLNIMRKSAVFHPNLINLSLLYLSHVFIHTVSRIILFLYQHGPFTIDDCGITNITDIVVILASLLRSIQQYSVCFLLSAIISMFVVFFNRRRCNNILLSDSYTLNEKYQLMENLRAFKFFLVIIIWGAVG</sequence>
<keyword evidence="2" id="KW-0472">Membrane</keyword>
<feature type="transmembrane region" description="Helical" evidence="2">
    <location>
        <begin position="17"/>
        <end position="42"/>
    </location>
</feature>
<evidence type="ECO:0000313" key="4">
    <source>
        <dbReference type="Proteomes" id="UP001432322"/>
    </source>
</evidence>
<organism evidence="3 4">
    <name type="scientific">Pristionchus fissidentatus</name>
    <dbReference type="NCBI Taxonomy" id="1538716"/>
    <lineage>
        <taxon>Eukaryota</taxon>
        <taxon>Metazoa</taxon>
        <taxon>Ecdysozoa</taxon>
        <taxon>Nematoda</taxon>
        <taxon>Chromadorea</taxon>
        <taxon>Rhabditida</taxon>
        <taxon>Rhabditina</taxon>
        <taxon>Diplogasteromorpha</taxon>
        <taxon>Diplogasteroidea</taxon>
        <taxon>Neodiplogasteridae</taxon>
        <taxon>Pristionchus</taxon>
    </lineage>
</organism>
<dbReference type="Pfam" id="PF03125">
    <property type="entry name" value="Sre"/>
    <property type="match status" value="1"/>
</dbReference>
<dbReference type="GO" id="GO:0016020">
    <property type="term" value="C:membrane"/>
    <property type="evidence" value="ECO:0007669"/>
    <property type="project" value="InterPro"/>
</dbReference>
<comment type="caution">
    <text evidence="3">The sequence shown here is derived from an EMBL/GenBank/DDBJ whole genome shotgun (WGS) entry which is preliminary data.</text>
</comment>
<reference evidence="3" key="1">
    <citation type="submission" date="2023-10" db="EMBL/GenBank/DDBJ databases">
        <title>Genome assembly of Pristionchus species.</title>
        <authorList>
            <person name="Yoshida K."/>
            <person name="Sommer R.J."/>
        </authorList>
    </citation>
    <scope>NUCLEOTIDE SEQUENCE</scope>
    <source>
        <strain evidence="3">RS5133</strain>
    </source>
</reference>
<feature type="transmembrane region" description="Helical" evidence="2">
    <location>
        <begin position="54"/>
        <end position="78"/>
    </location>
</feature>
<keyword evidence="2" id="KW-1133">Transmembrane helix</keyword>
<protein>
    <recommendedName>
        <fullName evidence="5">G protein-coupled receptor</fullName>
    </recommendedName>
</protein>
<dbReference type="EMBL" id="BTSY01000004">
    <property type="protein sequence ID" value="GMT24538.1"/>
    <property type="molecule type" value="Genomic_DNA"/>
</dbReference>
<dbReference type="InterPro" id="IPR004151">
    <property type="entry name" value="7TM_GPCR_serpentine_rcpt_Sre"/>
</dbReference>
<evidence type="ECO:0000313" key="3">
    <source>
        <dbReference type="EMBL" id="GMT24538.1"/>
    </source>
</evidence>
<feature type="non-terminal residue" evidence="3">
    <location>
        <position position="169"/>
    </location>
</feature>
<evidence type="ECO:0008006" key="5">
    <source>
        <dbReference type="Google" id="ProtNLM"/>
    </source>
</evidence>
<comment type="similarity">
    <text evidence="1">Belongs to the nematode receptor-like protein sre family.</text>
</comment>
<keyword evidence="2" id="KW-0812">Transmembrane</keyword>
<gene>
    <name evidence="3" type="ORF">PFISCL1PPCAC_15835</name>
</gene>
<dbReference type="Proteomes" id="UP001432322">
    <property type="component" value="Unassembled WGS sequence"/>
</dbReference>
<evidence type="ECO:0000256" key="1">
    <source>
        <dbReference type="ARBA" id="ARBA00006803"/>
    </source>
</evidence>
<dbReference type="GO" id="GO:0007606">
    <property type="term" value="P:sensory perception of chemical stimulus"/>
    <property type="evidence" value="ECO:0007669"/>
    <property type="project" value="InterPro"/>
</dbReference>
<dbReference type="PANTHER" id="PTHR23128">
    <property type="entry name" value="SERPENTINE RECEPTOR, CLASS E (EPSILON)-RELATED"/>
    <property type="match status" value="1"/>
</dbReference>
<accession>A0AAV5W240</accession>
<name>A0AAV5W240_9BILA</name>
<feature type="transmembrane region" description="Helical" evidence="2">
    <location>
        <begin position="149"/>
        <end position="168"/>
    </location>
</feature>
<proteinExistence type="inferred from homology"/>